<gene>
    <name evidence="1" type="ORF">GGX14DRAFT_407119</name>
</gene>
<accession>A0AAD6UQE1</accession>
<dbReference type="Proteomes" id="UP001219525">
    <property type="component" value="Unassembled WGS sequence"/>
</dbReference>
<evidence type="ECO:0000313" key="1">
    <source>
        <dbReference type="EMBL" id="KAJ7191455.1"/>
    </source>
</evidence>
<evidence type="ECO:0000313" key="2">
    <source>
        <dbReference type="Proteomes" id="UP001219525"/>
    </source>
</evidence>
<name>A0AAD6UQE1_9AGAR</name>
<sequence>MNVRNSTPVTLPHCPCVRPRLAFTSVRGGTPLRMMRTVGSRYPWLSAVQQQHPSPNEYHVSMAKLEYIQPAVCVNASGCGDTCGASRGGHLWAGHGISGDDDELALAASEDETPTYLGISRGARDCGRRGVSVVVEPTAEDRQQADFAHERGWPKQATIAGSSSVFMGMGKGAGPGDEAGCRRYLEKKKAWSQFYLPAAQAGRCARERELCGAGPGPHSCAAAGSAARSEWDTPGFVRDSDLALERHAAVLEGCWVERLPVGTENVEGICWYGSAGGTVRYSQLTVEGSSPGAPFELQAGEDGLRWWWKERENELSVDVARRTVV</sequence>
<organism evidence="1 2">
    <name type="scientific">Mycena pura</name>
    <dbReference type="NCBI Taxonomy" id="153505"/>
    <lineage>
        <taxon>Eukaryota</taxon>
        <taxon>Fungi</taxon>
        <taxon>Dikarya</taxon>
        <taxon>Basidiomycota</taxon>
        <taxon>Agaricomycotina</taxon>
        <taxon>Agaricomycetes</taxon>
        <taxon>Agaricomycetidae</taxon>
        <taxon>Agaricales</taxon>
        <taxon>Marasmiineae</taxon>
        <taxon>Mycenaceae</taxon>
        <taxon>Mycena</taxon>
    </lineage>
</organism>
<protein>
    <submittedName>
        <fullName evidence="1">Uncharacterized protein</fullName>
    </submittedName>
</protein>
<reference evidence="1" key="1">
    <citation type="submission" date="2023-03" db="EMBL/GenBank/DDBJ databases">
        <title>Massive genome expansion in bonnet fungi (Mycena s.s.) driven by repeated elements and novel gene families across ecological guilds.</title>
        <authorList>
            <consortium name="Lawrence Berkeley National Laboratory"/>
            <person name="Harder C.B."/>
            <person name="Miyauchi S."/>
            <person name="Viragh M."/>
            <person name="Kuo A."/>
            <person name="Thoen E."/>
            <person name="Andreopoulos B."/>
            <person name="Lu D."/>
            <person name="Skrede I."/>
            <person name="Drula E."/>
            <person name="Henrissat B."/>
            <person name="Morin E."/>
            <person name="Kohler A."/>
            <person name="Barry K."/>
            <person name="LaButti K."/>
            <person name="Morin E."/>
            <person name="Salamov A."/>
            <person name="Lipzen A."/>
            <person name="Mereny Z."/>
            <person name="Hegedus B."/>
            <person name="Baldrian P."/>
            <person name="Stursova M."/>
            <person name="Weitz H."/>
            <person name="Taylor A."/>
            <person name="Grigoriev I.V."/>
            <person name="Nagy L.G."/>
            <person name="Martin F."/>
            <person name="Kauserud H."/>
        </authorList>
    </citation>
    <scope>NUCLEOTIDE SEQUENCE</scope>
    <source>
        <strain evidence="1">9144</strain>
    </source>
</reference>
<dbReference type="AlphaFoldDB" id="A0AAD6UQE1"/>
<proteinExistence type="predicted"/>
<keyword evidence="2" id="KW-1185">Reference proteome</keyword>
<comment type="caution">
    <text evidence="1">The sequence shown here is derived from an EMBL/GenBank/DDBJ whole genome shotgun (WGS) entry which is preliminary data.</text>
</comment>
<dbReference type="EMBL" id="JARJCW010000132">
    <property type="protein sequence ID" value="KAJ7191455.1"/>
    <property type="molecule type" value="Genomic_DNA"/>
</dbReference>